<feature type="region of interest" description="Disordered" evidence="1">
    <location>
        <begin position="1"/>
        <end position="38"/>
    </location>
</feature>
<comment type="caution">
    <text evidence="2">The sequence shown here is derived from an EMBL/GenBank/DDBJ whole genome shotgun (WGS) entry which is preliminary data.</text>
</comment>
<gene>
    <name evidence="2" type="ORF">BP6252_07285</name>
</gene>
<reference evidence="2 3" key="1">
    <citation type="journal article" date="2018" name="IMA Fungus">
        <title>IMA Genome-F 9: Draft genome sequence of Annulohypoxylon stygium, Aspergillus mulundensis, Berkeleyomyces basicola (syn. Thielaviopsis basicola), Ceratocystis smalleyi, two Cercospora beticola strains, Coleophoma cylindrospora, Fusarium fracticaudum, Phialophora cf. hyalina, and Morchella septimelata.</title>
        <authorList>
            <person name="Wingfield B.D."/>
            <person name="Bills G.F."/>
            <person name="Dong Y."/>
            <person name="Huang W."/>
            <person name="Nel W.J."/>
            <person name="Swalarsk-Parry B.S."/>
            <person name="Vaghefi N."/>
            <person name="Wilken P.M."/>
            <person name="An Z."/>
            <person name="de Beer Z.W."/>
            <person name="De Vos L."/>
            <person name="Chen L."/>
            <person name="Duong T.A."/>
            <person name="Gao Y."/>
            <person name="Hammerbacher A."/>
            <person name="Kikkert J.R."/>
            <person name="Li Y."/>
            <person name="Li H."/>
            <person name="Li K."/>
            <person name="Li Q."/>
            <person name="Liu X."/>
            <person name="Ma X."/>
            <person name="Naidoo K."/>
            <person name="Pethybridge S.J."/>
            <person name="Sun J."/>
            <person name="Steenkamp E.T."/>
            <person name="van der Nest M.A."/>
            <person name="van Wyk S."/>
            <person name="Wingfield M.J."/>
            <person name="Xiong C."/>
            <person name="Yue Q."/>
            <person name="Zhang X."/>
        </authorList>
    </citation>
    <scope>NUCLEOTIDE SEQUENCE [LARGE SCALE GENOMIC DNA]</scope>
    <source>
        <strain evidence="2 3">BP6252</strain>
    </source>
</reference>
<name>A0A3D8RHH2_9HELO</name>
<keyword evidence="3" id="KW-1185">Reference proteome</keyword>
<organism evidence="2 3">
    <name type="scientific">Coleophoma cylindrospora</name>
    <dbReference type="NCBI Taxonomy" id="1849047"/>
    <lineage>
        <taxon>Eukaryota</taxon>
        <taxon>Fungi</taxon>
        <taxon>Dikarya</taxon>
        <taxon>Ascomycota</taxon>
        <taxon>Pezizomycotina</taxon>
        <taxon>Leotiomycetes</taxon>
        <taxon>Helotiales</taxon>
        <taxon>Dermateaceae</taxon>
        <taxon>Coleophoma</taxon>
    </lineage>
</organism>
<dbReference type="EMBL" id="PDLM01000007">
    <property type="protein sequence ID" value="RDW73378.1"/>
    <property type="molecule type" value="Genomic_DNA"/>
</dbReference>
<evidence type="ECO:0000313" key="2">
    <source>
        <dbReference type="EMBL" id="RDW73378.1"/>
    </source>
</evidence>
<dbReference type="OrthoDB" id="5281682at2759"/>
<evidence type="ECO:0000313" key="3">
    <source>
        <dbReference type="Proteomes" id="UP000256645"/>
    </source>
</evidence>
<dbReference type="Proteomes" id="UP000256645">
    <property type="component" value="Unassembled WGS sequence"/>
</dbReference>
<feature type="compositionally biased region" description="Low complexity" evidence="1">
    <location>
        <begin position="16"/>
        <end position="28"/>
    </location>
</feature>
<feature type="compositionally biased region" description="Basic and acidic residues" evidence="1">
    <location>
        <begin position="1"/>
        <end position="11"/>
    </location>
</feature>
<accession>A0A3D8RHH2</accession>
<protein>
    <submittedName>
        <fullName evidence="2">Uncharacterized protein</fullName>
    </submittedName>
</protein>
<proteinExistence type="predicted"/>
<evidence type="ECO:0000256" key="1">
    <source>
        <dbReference type="SAM" id="MobiDB-lite"/>
    </source>
</evidence>
<dbReference type="STRING" id="1849047.A0A3D8RHH2"/>
<dbReference type="AlphaFoldDB" id="A0A3D8RHH2"/>
<sequence length="581" mass="65267">MFADTSPRDEESIQAPPLTLLTTASTPVTPGPSTPTATRSITLEQLKVSDIIPPTRPSSTPFPKQDLLEGDIQCSWRESGPILDDTNAIFAEPFPTTSSELTLCNLPTEIHECILDHLFGVRASASARNNPSGGSKVLRGWNSALRHSRRREVSELALVSNTWRHLIQDRLYRHLKIKGTRDSINQATLYFAEHPHLCSYIKHIEFWFPVFQQKNFPSENSPRIPNSTPERSNLIRPLVHLGIEPANTITYQTPSNNCSLEEIFRFVQMTFGEACILTLEGGERKKPPMVQHFRSGTPEGSRLPTIDTIRTLVCKGQWNLIRSNQDFQTIANALPMLNEWHGSYAKPKSKAYLSMATILPHLPQNLTHLNICLEGDYRRESMCPSFFRKVGQQTHFCIQMARSVPTLEYLVYTGRVCHSFFDAAAQVSNSRTTRLKSVDLVVKNCCRPSMQWNDGSGITDIAFIAAFESLVTSGVRSLEKLAALEFLRIRFIDLESQAPPLNPYFQMEKGICTGIWSEQIINALTRVRPEARFLERSESLGDVGYDKDGRLLTGPSFLKYRPLSIKVSSYLALSPGGITIN</sequence>